<sequence length="465" mass="49893">MREFIDTALVAVAGRDGTPLHLVFPQVFARNAAALRNVLSARGVEHRLCYAHKVNRSQAFVREACRLGIDIDIASAGELDSALGAGFPPTRIEATGPKGERFLRRLLAENVTINVDNRWELDRIIALAGHPAPILLRVSGFPGTAASRFGIPADEIDTLWPLLAANRDRVALRGLSFHLDTGEHRDRLRAVTTCLTLLESAWNAGLSPDVLDIGGGLRQVFTADPGAYDTYTRVLRTALLGDGRPLTWAGATFGYRVGDGSVHGIPVFHKYANTVPATAALAALLEAEIPGNHRSLAAILTDNLLQLWLEPGKAIADHAGITVAAVEFCKDLPDGTVLVNLDLSRDQVTPADQETLVDPLLVPAQPPPEHPAPLGVFLAGRLCLERDMISNRAVRLPFRPRPGDLLVFPNTAGYHSDLSAGTAAMHPLPRRLAVTRDRSTFTAGPDAGHRPAEEGPCAPTTTSPN</sequence>
<dbReference type="Proteomes" id="UP001595696">
    <property type="component" value="Unassembled WGS sequence"/>
</dbReference>
<dbReference type="EMBL" id="JBHSAX010000019">
    <property type="protein sequence ID" value="MFC3965112.1"/>
    <property type="molecule type" value="Genomic_DNA"/>
</dbReference>
<name>A0ABV8DY81_9NOCA</name>
<dbReference type="RefSeq" id="WP_378614866.1">
    <property type="nucleotide sequence ID" value="NZ_JBHSAX010000019.1"/>
</dbReference>
<dbReference type="InterPro" id="IPR022653">
    <property type="entry name" value="De-COase2_pyr-phos_BS"/>
</dbReference>
<proteinExistence type="predicted"/>
<dbReference type="InterPro" id="IPR009006">
    <property type="entry name" value="Ala_racemase/Decarboxylase_C"/>
</dbReference>
<keyword evidence="7" id="KW-1185">Reference proteome</keyword>
<dbReference type="PANTHER" id="PTHR43727:SF2">
    <property type="entry name" value="GROUP IV DECARBOXYLASE"/>
    <property type="match status" value="1"/>
</dbReference>
<dbReference type="InterPro" id="IPR022644">
    <property type="entry name" value="De-COase2_N"/>
</dbReference>
<protein>
    <submittedName>
        <fullName evidence="6">Decarboxylase</fullName>
    </submittedName>
</protein>
<evidence type="ECO:0000313" key="6">
    <source>
        <dbReference type="EMBL" id="MFC3965112.1"/>
    </source>
</evidence>
<dbReference type="PANTHER" id="PTHR43727">
    <property type="entry name" value="DIAMINOPIMELATE DECARBOXYLASE"/>
    <property type="match status" value="1"/>
</dbReference>
<feature type="region of interest" description="Disordered" evidence="4">
    <location>
        <begin position="440"/>
        <end position="465"/>
    </location>
</feature>
<gene>
    <name evidence="6" type="ORF">ACFO0B_24255</name>
</gene>
<dbReference type="Gene3D" id="3.20.20.10">
    <property type="entry name" value="Alanine racemase"/>
    <property type="match status" value="1"/>
</dbReference>
<dbReference type="PROSITE" id="PS00878">
    <property type="entry name" value="ODR_DC_2_1"/>
    <property type="match status" value="1"/>
</dbReference>
<dbReference type="InterPro" id="IPR000183">
    <property type="entry name" value="Orn/DAP/Arg_de-COase"/>
</dbReference>
<evidence type="ECO:0000256" key="1">
    <source>
        <dbReference type="ARBA" id="ARBA00001933"/>
    </source>
</evidence>
<dbReference type="PRINTS" id="PR01179">
    <property type="entry name" value="ODADCRBXLASE"/>
</dbReference>
<dbReference type="Pfam" id="PF02784">
    <property type="entry name" value="Orn_Arg_deC_N"/>
    <property type="match status" value="1"/>
</dbReference>
<comment type="caution">
    <text evidence="6">The sequence shown here is derived from an EMBL/GenBank/DDBJ whole genome shotgun (WGS) entry which is preliminary data.</text>
</comment>
<feature type="domain" description="Orn/DAP/Arg decarboxylase 2 N-terminal" evidence="5">
    <location>
        <begin position="38"/>
        <end position="239"/>
    </location>
</feature>
<evidence type="ECO:0000259" key="5">
    <source>
        <dbReference type="Pfam" id="PF02784"/>
    </source>
</evidence>
<keyword evidence="2" id="KW-0456">Lyase</keyword>
<keyword evidence="3" id="KW-0663">Pyridoxal phosphate</keyword>
<organism evidence="6 7">
    <name type="scientific">Nocardia jiangsuensis</name>
    <dbReference type="NCBI Taxonomy" id="1691563"/>
    <lineage>
        <taxon>Bacteria</taxon>
        <taxon>Bacillati</taxon>
        <taxon>Actinomycetota</taxon>
        <taxon>Actinomycetes</taxon>
        <taxon>Mycobacteriales</taxon>
        <taxon>Nocardiaceae</taxon>
        <taxon>Nocardia</taxon>
    </lineage>
</organism>
<dbReference type="SUPFAM" id="SSF51419">
    <property type="entry name" value="PLP-binding barrel"/>
    <property type="match status" value="1"/>
</dbReference>
<keyword evidence="2" id="KW-0210">Decarboxylase</keyword>
<comment type="cofactor">
    <cofactor evidence="1">
        <name>pyridoxal 5'-phosphate</name>
        <dbReference type="ChEBI" id="CHEBI:597326"/>
    </cofactor>
</comment>
<dbReference type="InterPro" id="IPR029066">
    <property type="entry name" value="PLP-binding_barrel"/>
</dbReference>
<evidence type="ECO:0000256" key="3">
    <source>
        <dbReference type="ARBA" id="ARBA00022898"/>
    </source>
</evidence>
<evidence type="ECO:0000256" key="2">
    <source>
        <dbReference type="ARBA" id="ARBA00022793"/>
    </source>
</evidence>
<accession>A0ABV8DY81</accession>
<dbReference type="Gene3D" id="2.40.37.10">
    <property type="entry name" value="Lyase, Ornithine Decarboxylase, Chain A, domain 1"/>
    <property type="match status" value="1"/>
</dbReference>
<dbReference type="SUPFAM" id="SSF50621">
    <property type="entry name" value="Alanine racemase C-terminal domain-like"/>
    <property type="match status" value="1"/>
</dbReference>
<reference evidence="7" key="1">
    <citation type="journal article" date="2019" name="Int. J. Syst. Evol. Microbiol.">
        <title>The Global Catalogue of Microorganisms (GCM) 10K type strain sequencing project: providing services to taxonomists for standard genome sequencing and annotation.</title>
        <authorList>
            <consortium name="The Broad Institute Genomics Platform"/>
            <consortium name="The Broad Institute Genome Sequencing Center for Infectious Disease"/>
            <person name="Wu L."/>
            <person name="Ma J."/>
        </authorList>
    </citation>
    <scope>NUCLEOTIDE SEQUENCE [LARGE SCALE GENOMIC DNA]</scope>
    <source>
        <strain evidence="7">CGMCC 4.7330</strain>
    </source>
</reference>
<evidence type="ECO:0000256" key="4">
    <source>
        <dbReference type="SAM" id="MobiDB-lite"/>
    </source>
</evidence>
<evidence type="ECO:0000313" key="7">
    <source>
        <dbReference type="Proteomes" id="UP001595696"/>
    </source>
</evidence>